<dbReference type="SUPFAM" id="SSF102114">
    <property type="entry name" value="Radical SAM enzymes"/>
    <property type="match status" value="1"/>
</dbReference>
<protein>
    <submittedName>
        <fullName evidence="3">Putative FeS-containing Cyanobacterial-specific oxidoreductase</fullName>
    </submittedName>
</protein>
<dbReference type="InterPro" id="IPR007549">
    <property type="entry name" value="DUF512"/>
</dbReference>
<feature type="domain" description="Putative radical SAM N-terminal" evidence="2">
    <location>
        <begin position="72"/>
        <end position="217"/>
    </location>
</feature>
<dbReference type="InterPro" id="IPR045375">
    <property type="entry name" value="Put_radical_SAM-like_N"/>
</dbReference>
<evidence type="ECO:0000259" key="1">
    <source>
        <dbReference type="Pfam" id="PF04459"/>
    </source>
</evidence>
<sequence>MQMAIRIEQVDAGSEAEALGLAPGDELLSVDDNELNDTLDYDFYTDSSSFHLKARVADGIREWEVQRPQRGPFGCGFKTYLGDAKHSCSNHCMFCFIDQLPPGMRESLYFKDDDERLSFLFGNYITMTNMQDHEIDRIIKMHISPINISVHTTNPQLRVRMLANKRGGEVLKYLPRLVEGGIAVNCQLVLCRGVNDGDELRRTLADLLELTPMVQSIAAVPCGITDYRKNLYPQVPYDAKTSAEVIDIMEEFGDECKRRHGKRIIYPSDEWYLKAGRPIPAAAFYEDYDQLENGVGMMRLFEEEFLAELDKPHRIYGTKELDVVTGTMAAPLIIRMMEELHRQYPMITVHVHTIQNRFFGGNVGVTGLITATDIIAQCAGKLATKTLGIPAVMLREEKDTFLDDITVEQLGQQLGVKVEVLPTAGGDEARALLRSGLHIARRRKSGS</sequence>
<dbReference type="AlphaFoldDB" id="A8S7C2"/>
<dbReference type="SUPFAM" id="SSF50156">
    <property type="entry name" value="PDZ domain-like"/>
    <property type="match status" value="1"/>
</dbReference>
<reference evidence="3 4" key="2">
    <citation type="submission" date="2007-09" db="EMBL/GenBank/DDBJ databases">
        <authorList>
            <person name="Fulton L."/>
            <person name="Clifton S."/>
            <person name="Fulton B."/>
            <person name="Xu J."/>
            <person name="Minx P."/>
            <person name="Pepin K.H."/>
            <person name="Johnson M."/>
            <person name="Thiruvilangam P."/>
            <person name="Bhonagiri V."/>
            <person name="Nash W.E."/>
            <person name="Mardis E.R."/>
            <person name="Wilson R.K."/>
        </authorList>
    </citation>
    <scope>NUCLEOTIDE SEQUENCE [LARGE SCALE GENOMIC DNA]</scope>
    <source>
        <strain evidence="3 4">M21/2</strain>
    </source>
</reference>
<comment type="caution">
    <text evidence="3">The sequence shown here is derived from an EMBL/GenBank/DDBJ whole genome shotgun (WGS) entry which is preliminary data.</text>
</comment>
<dbReference type="EMBL" id="ABED02000017">
    <property type="protein sequence ID" value="EDP22661.1"/>
    <property type="molecule type" value="Genomic_DNA"/>
</dbReference>
<dbReference type="InterPro" id="IPR058240">
    <property type="entry name" value="rSAM_sf"/>
</dbReference>
<accession>A8S7C2</accession>
<dbReference type="Pfam" id="PF04459">
    <property type="entry name" value="DUF512"/>
    <property type="match status" value="1"/>
</dbReference>
<dbReference type="Gene3D" id="3.20.20.70">
    <property type="entry name" value="Aldolase class I"/>
    <property type="match status" value="1"/>
</dbReference>
<organism evidence="3 4">
    <name type="scientific">Faecalibacterium prausnitzii M21/2</name>
    <dbReference type="NCBI Taxonomy" id="411485"/>
    <lineage>
        <taxon>Bacteria</taxon>
        <taxon>Bacillati</taxon>
        <taxon>Bacillota</taxon>
        <taxon>Clostridia</taxon>
        <taxon>Eubacteriales</taxon>
        <taxon>Oscillospiraceae</taxon>
        <taxon>Faecalibacterium</taxon>
    </lineage>
</organism>
<feature type="domain" description="DUF512" evidence="1">
    <location>
        <begin position="220"/>
        <end position="421"/>
    </location>
</feature>
<dbReference type="InterPro" id="IPR013785">
    <property type="entry name" value="Aldolase_TIM"/>
</dbReference>
<name>A8S7C2_9FIRM</name>
<reference evidence="3 4" key="1">
    <citation type="submission" date="2007-09" db="EMBL/GenBank/DDBJ databases">
        <title>Draft genome sequence of Faecalibacterium prausnitzii M21/2.</title>
        <authorList>
            <person name="Sudarsanam P."/>
            <person name="Ley R."/>
            <person name="Guruge J."/>
            <person name="Turnbaugh P.J."/>
            <person name="Mahowald M."/>
            <person name="Liep D."/>
            <person name="Gordon J."/>
        </authorList>
    </citation>
    <scope>NUCLEOTIDE SEQUENCE [LARGE SCALE GENOMIC DNA]</scope>
    <source>
        <strain evidence="3 4">M21/2</strain>
    </source>
</reference>
<dbReference type="HOGENOM" id="CLU_037396_0_0_9"/>
<evidence type="ECO:0000313" key="3">
    <source>
        <dbReference type="EMBL" id="EDP22661.1"/>
    </source>
</evidence>
<proteinExistence type="predicted"/>
<evidence type="ECO:0000259" key="2">
    <source>
        <dbReference type="Pfam" id="PF19238"/>
    </source>
</evidence>
<evidence type="ECO:0000313" key="4">
    <source>
        <dbReference type="Proteomes" id="UP000005945"/>
    </source>
</evidence>
<gene>
    <name evidence="3" type="ORF">FAEPRAM212_00441</name>
</gene>
<dbReference type="Proteomes" id="UP000005945">
    <property type="component" value="Unassembled WGS sequence"/>
</dbReference>
<dbReference type="Pfam" id="PF19238">
    <property type="entry name" value="Radical_SAM_2"/>
    <property type="match status" value="1"/>
</dbReference>
<dbReference type="InterPro" id="IPR036034">
    <property type="entry name" value="PDZ_sf"/>
</dbReference>